<dbReference type="SUPFAM" id="SSF56574">
    <property type="entry name" value="Serpins"/>
    <property type="match status" value="1"/>
</dbReference>
<feature type="chain" id="PRO_5024996288" description="Serpin domain-containing protein" evidence="4">
    <location>
        <begin position="18"/>
        <end position="407"/>
    </location>
</feature>
<dbReference type="GO" id="GO:0005615">
    <property type="term" value="C:extracellular space"/>
    <property type="evidence" value="ECO:0007669"/>
    <property type="project" value="InterPro"/>
</dbReference>
<accession>A0A653CDS1</accession>
<dbReference type="EMBL" id="CAACVG010007522">
    <property type="protein sequence ID" value="VEN45893.1"/>
    <property type="molecule type" value="Genomic_DNA"/>
</dbReference>
<name>A0A653CDS1_CALMS</name>
<organism evidence="6 7">
    <name type="scientific">Callosobruchus maculatus</name>
    <name type="common">Southern cowpea weevil</name>
    <name type="synonym">Pulse bruchid</name>
    <dbReference type="NCBI Taxonomy" id="64391"/>
    <lineage>
        <taxon>Eukaryota</taxon>
        <taxon>Metazoa</taxon>
        <taxon>Ecdysozoa</taxon>
        <taxon>Arthropoda</taxon>
        <taxon>Hexapoda</taxon>
        <taxon>Insecta</taxon>
        <taxon>Pterygota</taxon>
        <taxon>Neoptera</taxon>
        <taxon>Endopterygota</taxon>
        <taxon>Coleoptera</taxon>
        <taxon>Polyphaga</taxon>
        <taxon>Cucujiformia</taxon>
        <taxon>Chrysomeloidea</taxon>
        <taxon>Chrysomelidae</taxon>
        <taxon>Bruchinae</taxon>
        <taxon>Bruchini</taxon>
        <taxon>Callosobruchus</taxon>
    </lineage>
</organism>
<keyword evidence="4" id="KW-0732">Signal</keyword>
<comment type="similarity">
    <text evidence="3">Belongs to the serpin family.</text>
</comment>
<evidence type="ECO:0000259" key="5">
    <source>
        <dbReference type="SMART" id="SM00093"/>
    </source>
</evidence>
<keyword evidence="2" id="KW-0722">Serine protease inhibitor</keyword>
<dbReference type="Proteomes" id="UP000410492">
    <property type="component" value="Unassembled WGS sequence"/>
</dbReference>
<evidence type="ECO:0000256" key="2">
    <source>
        <dbReference type="ARBA" id="ARBA00022900"/>
    </source>
</evidence>
<sequence>MAVKVLLLLLCLNTVRSELHNHSDERSDRFYFTNKLIKTLLGPDHDWTTSVLVSPFAMEFGLGVIAFGSSGETLEEIKNAAGVHLLEKWSNHSHGYARRIIADMKEMVKGQVNVQLEASTVIAINSEYMPYRKYKDKALYWYNAEMQPLNFQWQELAANNLSDYISDHTSGRIRNLVQLGDIDQDAPMLVASYLDACVKWANRFDEEETVIERFYGLGGKRPLLHVMKGIFFANVSHNPDLRAKILTLPLQGGNLSMTFVLPDKRDGMPDLLQKLIDDTEILWNPERNTYKYVPVYVLLPKIRLESSIDGKKVLRQMGVNKVFEPDAELEQIAEGANLHLSQIRQKSVMDFDEWGVNSAAGTKVMNSDNPDSARAQPEVRFKADHPFVFTMTIRPRNDVLYFGLYGG</sequence>
<evidence type="ECO:0000256" key="3">
    <source>
        <dbReference type="RuleBase" id="RU000411"/>
    </source>
</evidence>
<dbReference type="SMART" id="SM00093">
    <property type="entry name" value="SERPIN"/>
    <property type="match status" value="1"/>
</dbReference>
<dbReference type="GO" id="GO:0004867">
    <property type="term" value="F:serine-type endopeptidase inhibitor activity"/>
    <property type="evidence" value="ECO:0007669"/>
    <property type="project" value="UniProtKB-KW"/>
</dbReference>
<dbReference type="CDD" id="cd00172">
    <property type="entry name" value="serpin"/>
    <property type="match status" value="1"/>
</dbReference>
<dbReference type="PROSITE" id="PS00284">
    <property type="entry name" value="SERPIN"/>
    <property type="match status" value="1"/>
</dbReference>
<evidence type="ECO:0000256" key="1">
    <source>
        <dbReference type="ARBA" id="ARBA00022690"/>
    </source>
</evidence>
<dbReference type="PANTHER" id="PTHR11461">
    <property type="entry name" value="SERINE PROTEASE INHIBITOR, SERPIN"/>
    <property type="match status" value="1"/>
</dbReference>
<protein>
    <recommendedName>
        <fullName evidence="5">Serpin domain-containing protein</fullName>
    </recommendedName>
</protein>
<reference evidence="6 7" key="1">
    <citation type="submission" date="2019-01" db="EMBL/GenBank/DDBJ databases">
        <authorList>
            <person name="Sayadi A."/>
        </authorList>
    </citation>
    <scope>NUCLEOTIDE SEQUENCE [LARGE SCALE GENOMIC DNA]</scope>
</reference>
<evidence type="ECO:0000313" key="7">
    <source>
        <dbReference type="Proteomes" id="UP000410492"/>
    </source>
</evidence>
<dbReference type="Gene3D" id="2.30.39.10">
    <property type="entry name" value="Alpha-1-antitrypsin, domain 1"/>
    <property type="match status" value="1"/>
</dbReference>
<evidence type="ECO:0000313" key="6">
    <source>
        <dbReference type="EMBL" id="VEN45893.1"/>
    </source>
</evidence>
<dbReference type="AlphaFoldDB" id="A0A653CDS1"/>
<dbReference type="InterPro" id="IPR042185">
    <property type="entry name" value="Serpin_sf_2"/>
</dbReference>
<dbReference type="Pfam" id="PF00079">
    <property type="entry name" value="Serpin"/>
    <property type="match status" value="1"/>
</dbReference>
<keyword evidence="7" id="KW-1185">Reference proteome</keyword>
<dbReference type="Gene3D" id="3.30.497.10">
    <property type="entry name" value="Antithrombin, subunit I, domain 2"/>
    <property type="match status" value="1"/>
</dbReference>
<dbReference type="InterPro" id="IPR023795">
    <property type="entry name" value="Serpin_CS"/>
</dbReference>
<feature type="domain" description="Serpin" evidence="5">
    <location>
        <begin position="34"/>
        <end position="406"/>
    </location>
</feature>
<dbReference type="OrthoDB" id="671595at2759"/>
<proteinExistence type="inferred from homology"/>
<feature type="signal peptide" evidence="4">
    <location>
        <begin position="1"/>
        <end position="17"/>
    </location>
</feature>
<dbReference type="PANTHER" id="PTHR11461:SF372">
    <property type="entry name" value="ACCESSORY GLAND PROTEIN ACP76A-RELATED"/>
    <property type="match status" value="1"/>
</dbReference>
<dbReference type="InterPro" id="IPR000215">
    <property type="entry name" value="Serpin_fam"/>
</dbReference>
<evidence type="ECO:0000256" key="4">
    <source>
        <dbReference type="SAM" id="SignalP"/>
    </source>
</evidence>
<keyword evidence="1" id="KW-0646">Protease inhibitor</keyword>
<gene>
    <name evidence="6" type="ORF">CALMAC_LOCUS8177</name>
</gene>
<dbReference type="InterPro" id="IPR023796">
    <property type="entry name" value="Serpin_dom"/>
</dbReference>
<dbReference type="InterPro" id="IPR042178">
    <property type="entry name" value="Serpin_sf_1"/>
</dbReference>
<dbReference type="InterPro" id="IPR036186">
    <property type="entry name" value="Serpin_sf"/>
</dbReference>